<sequence>MNRPDTAPVPEQWAVLPCGLRSTLRCPLSGDELVDGLDEAGRPTLVSRSTHLAYPVRDGVPILLIHEASRVTAPGPAPRG</sequence>
<comment type="caution">
    <text evidence="1">The sequence shown here is derived from an EMBL/GenBank/DDBJ whole genome shotgun (WGS) entry which is preliminary data.</text>
</comment>
<dbReference type="InterPro" id="IPR005651">
    <property type="entry name" value="Trm112-like"/>
</dbReference>
<reference evidence="1 2" key="1">
    <citation type="submission" date="2016-12" db="EMBL/GenBank/DDBJ databases">
        <title>Genomic comparison of strains in the 'Actinomyces naeslundii' group.</title>
        <authorList>
            <person name="Mughal S.R."/>
            <person name="Do T."/>
            <person name="Gilbert S.C."/>
            <person name="Witherden E.A."/>
            <person name="Didelot X."/>
            <person name="Beighton D."/>
        </authorList>
    </citation>
    <scope>NUCLEOTIDE SEQUENCE [LARGE SCALE GENOMIC DNA]</scope>
    <source>
        <strain evidence="1 2">MMRCO6-1</strain>
    </source>
</reference>
<dbReference type="AlphaFoldDB" id="A0A1Q8W2M6"/>
<dbReference type="Gene3D" id="2.20.25.10">
    <property type="match status" value="1"/>
</dbReference>
<name>A0A1Q8W2M6_9ACTO</name>
<evidence type="ECO:0000313" key="1">
    <source>
        <dbReference type="EMBL" id="OLO55802.1"/>
    </source>
</evidence>
<evidence type="ECO:0000313" key="2">
    <source>
        <dbReference type="Proteomes" id="UP000185772"/>
    </source>
</evidence>
<gene>
    <name evidence="1" type="ORF">BKH27_00735</name>
</gene>
<protein>
    <recommendedName>
        <fullName evidence="3">Tetraacyldisaccharide 4'-kinase</fullName>
    </recommendedName>
</protein>
<dbReference type="Proteomes" id="UP000185772">
    <property type="component" value="Unassembled WGS sequence"/>
</dbReference>
<dbReference type="SUPFAM" id="SSF158997">
    <property type="entry name" value="Trm112p-like"/>
    <property type="match status" value="1"/>
</dbReference>
<dbReference type="Pfam" id="PF03966">
    <property type="entry name" value="Trm112p"/>
    <property type="match status" value="1"/>
</dbReference>
<organism evidence="1 2">
    <name type="scientific">Actinomyces oris</name>
    <dbReference type="NCBI Taxonomy" id="544580"/>
    <lineage>
        <taxon>Bacteria</taxon>
        <taxon>Bacillati</taxon>
        <taxon>Actinomycetota</taxon>
        <taxon>Actinomycetes</taxon>
        <taxon>Actinomycetales</taxon>
        <taxon>Actinomycetaceae</taxon>
        <taxon>Actinomyces</taxon>
    </lineage>
</organism>
<proteinExistence type="predicted"/>
<dbReference type="RefSeq" id="WP_070660275.1">
    <property type="nucleotide sequence ID" value="NZ_MSKM01000002.1"/>
</dbReference>
<evidence type="ECO:0008006" key="3">
    <source>
        <dbReference type="Google" id="ProtNLM"/>
    </source>
</evidence>
<dbReference type="EMBL" id="MSKM01000002">
    <property type="protein sequence ID" value="OLO55802.1"/>
    <property type="molecule type" value="Genomic_DNA"/>
</dbReference>
<accession>A0A1Q8W2M6</accession>